<gene>
    <name evidence="2" type="ORF">GCM10009741_78900</name>
</gene>
<organism evidence="2 3">
    <name type="scientific">Kribbella lupini</name>
    <dbReference type="NCBI Taxonomy" id="291602"/>
    <lineage>
        <taxon>Bacteria</taxon>
        <taxon>Bacillati</taxon>
        <taxon>Actinomycetota</taxon>
        <taxon>Actinomycetes</taxon>
        <taxon>Propionibacteriales</taxon>
        <taxon>Kribbellaceae</taxon>
        <taxon>Kribbella</taxon>
    </lineage>
</organism>
<proteinExistence type="predicted"/>
<feature type="region of interest" description="Disordered" evidence="1">
    <location>
        <begin position="81"/>
        <end position="100"/>
    </location>
</feature>
<protein>
    <submittedName>
        <fullName evidence="2">Uncharacterized protein</fullName>
    </submittedName>
</protein>
<dbReference type="Proteomes" id="UP001500363">
    <property type="component" value="Unassembled WGS sequence"/>
</dbReference>
<evidence type="ECO:0000313" key="2">
    <source>
        <dbReference type="EMBL" id="GAA1561711.1"/>
    </source>
</evidence>
<comment type="caution">
    <text evidence="2">The sequence shown here is derived from an EMBL/GenBank/DDBJ whole genome shotgun (WGS) entry which is preliminary data.</text>
</comment>
<evidence type="ECO:0000256" key="1">
    <source>
        <dbReference type="SAM" id="MobiDB-lite"/>
    </source>
</evidence>
<reference evidence="2 3" key="1">
    <citation type="journal article" date="2019" name="Int. J. Syst. Evol. Microbiol.">
        <title>The Global Catalogue of Microorganisms (GCM) 10K type strain sequencing project: providing services to taxonomists for standard genome sequencing and annotation.</title>
        <authorList>
            <consortium name="The Broad Institute Genomics Platform"/>
            <consortium name="The Broad Institute Genome Sequencing Center for Infectious Disease"/>
            <person name="Wu L."/>
            <person name="Ma J."/>
        </authorList>
    </citation>
    <scope>NUCLEOTIDE SEQUENCE [LARGE SCALE GENOMIC DNA]</scope>
    <source>
        <strain evidence="2 3">JCM 14303</strain>
    </source>
</reference>
<feature type="compositionally biased region" description="Basic and acidic residues" evidence="1">
    <location>
        <begin position="81"/>
        <end position="92"/>
    </location>
</feature>
<name>A0ABN2CST2_9ACTN</name>
<accession>A0ABN2CST2</accession>
<sequence>MDLPEPFGPTMQVIPGSKFIVVAEANDLKPRSVMLFRYKALLPTRERTDGIRWNRRNCRCCCGYPGEGVPDPSLRRTVARAREATSIRDRNAKSTAEARYGPPPWVVRTVRKLPGTDGPGSAGTDWSVALVRRGQAC</sequence>
<evidence type="ECO:0000313" key="3">
    <source>
        <dbReference type="Proteomes" id="UP001500363"/>
    </source>
</evidence>
<dbReference type="EMBL" id="BAAANC010000006">
    <property type="protein sequence ID" value="GAA1561711.1"/>
    <property type="molecule type" value="Genomic_DNA"/>
</dbReference>
<keyword evidence="3" id="KW-1185">Reference proteome</keyword>